<evidence type="ECO:0000313" key="3">
    <source>
        <dbReference type="Proteomes" id="UP000827986"/>
    </source>
</evidence>
<evidence type="ECO:0000313" key="2">
    <source>
        <dbReference type="EMBL" id="KAH1181967.1"/>
    </source>
</evidence>
<name>A0A9D3XLQ8_9SAUR</name>
<dbReference type="EMBL" id="JAHDVG010000467">
    <property type="protein sequence ID" value="KAH1181967.1"/>
    <property type="molecule type" value="Genomic_DNA"/>
</dbReference>
<accession>A0A9D3XLQ8</accession>
<proteinExistence type="predicted"/>
<protein>
    <submittedName>
        <fullName evidence="2">Uncharacterized protein</fullName>
    </submittedName>
</protein>
<feature type="region of interest" description="Disordered" evidence="1">
    <location>
        <begin position="1"/>
        <end position="21"/>
    </location>
</feature>
<keyword evidence="3" id="KW-1185">Reference proteome</keyword>
<dbReference type="AlphaFoldDB" id="A0A9D3XLQ8"/>
<evidence type="ECO:0000256" key="1">
    <source>
        <dbReference type="SAM" id="MobiDB-lite"/>
    </source>
</evidence>
<sequence>MQRPTLVHAAAKQPRSVGRERDVAGGGFCDGLGMGPPALCGRGEGVPGGCPSWRCRALGGCLTLTETHTVGLPNATFVNRQRQRFRSNQGERCLLESGLTPPAPGRANDHAQDKPGPGQLARPSVTPSPAQCPLFLSMGGGEREGVGSVPVRPGRWCEITRQQDLVLNNATGPVGKSPKGAVSHGCRA</sequence>
<gene>
    <name evidence="2" type="ORF">KIL84_009721</name>
</gene>
<dbReference type="Proteomes" id="UP000827986">
    <property type="component" value="Unassembled WGS sequence"/>
</dbReference>
<organism evidence="2 3">
    <name type="scientific">Mauremys mutica</name>
    <name type="common">yellowpond turtle</name>
    <dbReference type="NCBI Taxonomy" id="74926"/>
    <lineage>
        <taxon>Eukaryota</taxon>
        <taxon>Metazoa</taxon>
        <taxon>Chordata</taxon>
        <taxon>Craniata</taxon>
        <taxon>Vertebrata</taxon>
        <taxon>Euteleostomi</taxon>
        <taxon>Archelosauria</taxon>
        <taxon>Testudinata</taxon>
        <taxon>Testudines</taxon>
        <taxon>Cryptodira</taxon>
        <taxon>Durocryptodira</taxon>
        <taxon>Testudinoidea</taxon>
        <taxon>Geoemydidae</taxon>
        <taxon>Geoemydinae</taxon>
        <taxon>Mauremys</taxon>
    </lineage>
</organism>
<reference evidence="2" key="1">
    <citation type="submission" date="2021-09" db="EMBL/GenBank/DDBJ databases">
        <title>The genome of Mauremys mutica provides insights into the evolution of semi-aquatic lifestyle.</title>
        <authorList>
            <person name="Gong S."/>
            <person name="Gao Y."/>
        </authorList>
    </citation>
    <scope>NUCLEOTIDE SEQUENCE</scope>
    <source>
        <strain evidence="2">MM-2020</strain>
        <tissue evidence="2">Muscle</tissue>
    </source>
</reference>
<comment type="caution">
    <text evidence="2">The sequence shown here is derived from an EMBL/GenBank/DDBJ whole genome shotgun (WGS) entry which is preliminary data.</text>
</comment>
<feature type="region of interest" description="Disordered" evidence="1">
    <location>
        <begin position="95"/>
        <end position="131"/>
    </location>
</feature>
<feature type="region of interest" description="Disordered" evidence="1">
    <location>
        <begin position="169"/>
        <end position="188"/>
    </location>
</feature>